<comment type="caution">
    <text evidence="1">The sequence shown here is derived from an EMBL/GenBank/DDBJ whole genome shotgun (WGS) entry which is preliminary data.</text>
</comment>
<dbReference type="EMBL" id="MIPT01000001">
    <property type="protein sequence ID" value="OHT18249.1"/>
    <property type="molecule type" value="Genomic_DNA"/>
</dbReference>
<name>A0A1S1H7U1_9SPHN</name>
<organism evidence="1 2">
    <name type="scientific">Edaphosphingomonas haloaromaticamans</name>
    <dbReference type="NCBI Taxonomy" id="653954"/>
    <lineage>
        <taxon>Bacteria</taxon>
        <taxon>Pseudomonadati</taxon>
        <taxon>Pseudomonadota</taxon>
        <taxon>Alphaproteobacteria</taxon>
        <taxon>Sphingomonadales</taxon>
        <taxon>Rhizorhabdaceae</taxon>
        <taxon>Edaphosphingomonas</taxon>
    </lineage>
</organism>
<reference evidence="1 2" key="1">
    <citation type="submission" date="2016-09" db="EMBL/GenBank/DDBJ databases">
        <title>Metabolic pathway, cell adaptation mechanisms and a novel monoxygenase revealed through proteogenomic-transcription analysis of a Sphingomonas haloaromaticamans strain degrading the fungicide ortho-phenylphenol.</title>
        <authorList>
            <person name="Perruchon C."/>
            <person name="Papadopoulou E.S."/>
            <person name="Rousidou C."/>
            <person name="Vasileiadis S."/>
            <person name="Tanou G."/>
            <person name="Amoutzias G."/>
            <person name="Molassiotis A."/>
            <person name="Karpouzas D.G."/>
        </authorList>
    </citation>
    <scope>NUCLEOTIDE SEQUENCE [LARGE SCALE GENOMIC DNA]</scope>
    <source>
        <strain evidence="1 2">P3</strain>
    </source>
</reference>
<dbReference type="Proteomes" id="UP000179467">
    <property type="component" value="Unassembled WGS sequence"/>
</dbReference>
<gene>
    <name evidence="1" type="ORF">BHE75_00220</name>
</gene>
<protein>
    <submittedName>
        <fullName evidence="1">Uncharacterized protein</fullName>
    </submittedName>
</protein>
<evidence type="ECO:0000313" key="2">
    <source>
        <dbReference type="Proteomes" id="UP000179467"/>
    </source>
</evidence>
<accession>A0A1S1H7U1</accession>
<proteinExistence type="predicted"/>
<keyword evidence="2" id="KW-1185">Reference proteome</keyword>
<dbReference type="AlphaFoldDB" id="A0A1S1H7U1"/>
<sequence>MNGTYGPPRLQVRFLRLSDQSAATYTVSWASPRPRWISARPEPTNMHGIECHSIRRAFRTPIDCQAIFNPSCKPRGLLPSERAAILIKLRQGSCARTTILCVRLPRRFGPACWPAQPAHPRRQCLGSFSEQAGHALLEPASPDRKGHSAFQQDGAELIYQVGPFGHEARTDPMECLDVQLLFALELDEAHRRARRRLGDPLGVAIIVLLRLDIWAHVRAWRSDTRRI</sequence>
<evidence type="ECO:0000313" key="1">
    <source>
        <dbReference type="EMBL" id="OHT18249.1"/>
    </source>
</evidence>